<reference evidence="10 11" key="1">
    <citation type="submission" date="2016-11" db="EMBL/GenBank/DDBJ databases">
        <authorList>
            <person name="Jaros S."/>
            <person name="Januszkiewicz K."/>
            <person name="Wedrychowicz H."/>
        </authorList>
    </citation>
    <scope>NUCLEOTIDE SEQUENCE [LARGE SCALE GENOMIC DNA]</scope>
    <source>
        <strain evidence="10 11">DSM 17918</strain>
    </source>
</reference>
<dbReference type="GO" id="GO:0009424">
    <property type="term" value="C:bacterial-type flagellum hook"/>
    <property type="evidence" value="ECO:0007669"/>
    <property type="project" value="TreeGrafter"/>
</dbReference>
<evidence type="ECO:0000313" key="10">
    <source>
        <dbReference type="EMBL" id="SHE94767.1"/>
    </source>
</evidence>
<evidence type="ECO:0000256" key="1">
    <source>
        <dbReference type="ARBA" id="ARBA00004117"/>
    </source>
</evidence>
<feature type="domain" description="Flagellar hook protein FlgE/F/G-like D1" evidence="9">
    <location>
        <begin position="94"/>
        <end position="164"/>
    </location>
</feature>
<dbReference type="SUPFAM" id="SSF117143">
    <property type="entry name" value="Flagellar hook protein flgE"/>
    <property type="match status" value="1"/>
</dbReference>
<dbReference type="GO" id="GO:0009425">
    <property type="term" value="C:bacterial-type flagellum basal body"/>
    <property type="evidence" value="ECO:0007669"/>
    <property type="project" value="UniProtKB-SubCell"/>
</dbReference>
<protein>
    <recommendedName>
        <fullName evidence="3 5">Flagellar hook protein FlgE</fullName>
    </recommendedName>
</protein>
<dbReference type="InterPro" id="IPR053967">
    <property type="entry name" value="LlgE_F_G-like_D1"/>
</dbReference>
<dbReference type="NCBIfam" id="TIGR03506">
    <property type="entry name" value="FlgEFG_subfam"/>
    <property type="match status" value="1"/>
</dbReference>
<evidence type="ECO:0000259" key="9">
    <source>
        <dbReference type="Pfam" id="PF22692"/>
    </source>
</evidence>
<dbReference type="EMBL" id="FQVH01000008">
    <property type="protein sequence ID" value="SHE94767.1"/>
    <property type="molecule type" value="Genomic_DNA"/>
</dbReference>
<dbReference type="InterPro" id="IPR019776">
    <property type="entry name" value="Flagellar_basal_body_rod_CS"/>
</dbReference>
<evidence type="ECO:0000313" key="11">
    <source>
        <dbReference type="Proteomes" id="UP000184088"/>
    </source>
</evidence>
<evidence type="ECO:0000256" key="2">
    <source>
        <dbReference type="ARBA" id="ARBA00009677"/>
    </source>
</evidence>
<dbReference type="Pfam" id="PF07559">
    <property type="entry name" value="FlgE_D2"/>
    <property type="match status" value="1"/>
</dbReference>
<dbReference type="InterPro" id="IPR011491">
    <property type="entry name" value="FlgE_D2"/>
</dbReference>
<comment type="similarity">
    <text evidence="2 5">Belongs to the flagella basal body rod proteins family.</text>
</comment>
<dbReference type="PANTHER" id="PTHR30435">
    <property type="entry name" value="FLAGELLAR PROTEIN"/>
    <property type="match status" value="1"/>
</dbReference>
<accession>A0A1M4XMC8</accession>
<dbReference type="PANTHER" id="PTHR30435:SF1">
    <property type="entry name" value="FLAGELLAR HOOK PROTEIN FLGE"/>
    <property type="match status" value="1"/>
</dbReference>
<evidence type="ECO:0000259" key="6">
    <source>
        <dbReference type="Pfam" id="PF00460"/>
    </source>
</evidence>
<dbReference type="STRING" id="1121256.SAMN02746089_01056"/>
<dbReference type="InterPro" id="IPR001444">
    <property type="entry name" value="Flag_bb_rod_N"/>
</dbReference>
<evidence type="ECO:0000259" key="8">
    <source>
        <dbReference type="Pfam" id="PF07559"/>
    </source>
</evidence>
<dbReference type="Gene3D" id="2.60.98.20">
    <property type="entry name" value="Flagellar hook protein FlgE"/>
    <property type="match status" value="1"/>
</dbReference>
<proteinExistence type="inferred from homology"/>
<dbReference type="InterPro" id="IPR037925">
    <property type="entry name" value="FlgE/F/G-like"/>
</dbReference>
<keyword evidence="4 5" id="KW-0975">Bacterial flagellum</keyword>
<evidence type="ECO:0000259" key="7">
    <source>
        <dbReference type="Pfam" id="PF06429"/>
    </source>
</evidence>
<dbReference type="GO" id="GO:0005829">
    <property type="term" value="C:cytosol"/>
    <property type="evidence" value="ECO:0007669"/>
    <property type="project" value="TreeGrafter"/>
</dbReference>
<dbReference type="Pfam" id="PF06429">
    <property type="entry name" value="Flg_bbr_C"/>
    <property type="match status" value="1"/>
</dbReference>
<keyword evidence="11" id="KW-1185">Reference proteome</keyword>
<feature type="domain" description="Flagellar hook protein FlgE D2" evidence="8">
    <location>
        <begin position="183"/>
        <end position="311"/>
    </location>
</feature>
<dbReference type="InterPro" id="IPR010930">
    <property type="entry name" value="Flg_bb/hook_C_dom"/>
</dbReference>
<keyword evidence="10" id="KW-0282">Flagellum</keyword>
<dbReference type="AlphaFoldDB" id="A0A1M4XMC8"/>
<evidence type="ECO:0000256" key="4">
    <source>
        <dbReference type="ARBA" id="ARBA00023143"/>
    </source>
</evidence>
<feature type="domain" description="Flagellar basal-body/hook protein C-terminal" evidence="7">
    <location>
        <begin position="386"/>
        <end position="430"/>
    </location>
</feature>
<evidence type="ECO:0000256" key="5">
    <source>
        <dbReference type="RuleBase" id="RU362116"/>
    </source>
</evidence>
<dbReference type="GO" id="GO:0071978">
    <property type="term" value="P:bacterial-type flagellum-dependent swarming motility"/>
    <property type="evidence" value="ECO:0007669"/>
    <property type="project" value="TreeGrafter"/>
</dbReference>
<dbReference type="Pfam" id="PF00460">
    <property type="entry name" value="Flg_bb_rod"/>
    <property type="match status" value="1"/>
</dbReference>
<sequence length="432" mass="45858">MRSMFSAVSGLKAEQAAMDVIGNNVANVNTVGFKASRVTFKDVMSQLIKGASMPQDNRGGTNPQQVGLGVAIGSIDTLFSQGSSQRTDNPLDVMIDGNGFFTVGDLTGSKSYTRAGNFGVDSNGNLVTAGGLYVYGWQADSTGKVDTSGNLVPLNLYNKISKEAKATQNITIGGNLNANLAVNDSMTYNEMIYDSQGRTHIINLKFTKTGNNTWNLEVTSYDPALGATLNQNGTITPVQILQPTQISFDANGNLINPNPNQNNGRYIINLSVSDSDGAASPQNINLDITPLTQFAGVGNEKDTIKEVSKDGNPAGTMEGFKIDQYGNIIVTYSNGQNFIIGQLAIASISNPMGLEKVGDNLYKLTPNSGEAEYGAAGTGGRGVLNPGSLEMSNVDLAQEFTNMIITQRGYQANSRVITASDTMLQDLINIVR</sequence>
<dbReference type="InterPro" id="IPR037058">
    <property type="entry name" value="Falgellar_hook_FlgE_sf"/>
</dbReference>
<dbReference type="Proteomes" id="UP000184088">
    <property type="component" value="Unassembled WGS sequence"/>
</dbReference>
<keyword evidence="10" id="KW-0966">Cell projection</keyword>
<organism evidence="10 11">
    <name type="scientific">Caldanaerobius fijiensis DSM 17918</name>
    <dbReference type="NCBI Taxonomy" id="1121256"/>
    <lineage>
        <taxon>Bacteria</taxon>
        <taxon>Bacillati</taxon>
        <taxon>Bacillota</taxon>
        <taxon>Clostridia</taxon>
        <taxon>Thermoanaerobacterales</taxon>
        <taxon>Thermoanaerobacteraceae</taxon>
        <taxon>Caldanaerobius</taxon>
    </lineage>
</organism>
<feature type="domain" description="Flagellar basal body rod protein N-terminal" evidence="6">
    <location>
        <begin position="6"/>
        <end position="34"/>
    </location>
</feature>
<evidence type="ECO:0000256" key="3">
    <source>
        <dbReference type="ARBA" id="ARBA00019015"/>
    </source>
</evidence>
<name>A0A1M4XMC8_9THEO</name>
<keyword evidence="10" id="KW-0969">Cilium</keyword>
<dbReference type="InterPro" id="IPR020013">
    <property type="entry name" value="Flagellar_FlgE/F/G"/>
</dbReference>
<comment type="function">
    <text evidence="5">A flexible structure which links the flagellar filament to the drive apparatus in the basal body.</text>
</comment>
<comment type="subcellular location">
    <subcellularLocation>
        <location evidence="1 5">Bacterial flagellum basal body</location>
    </subcellularLocation>
</comment>
<dbReference type="Pfam" id="PF22692">
    <property type="entry name" value="LlgE_F_G_D1"/>
    <property type="match status" value="1"/>
</dbReference>
<dbReference type="PROSITE" id="PS00588">
    <property type="entry name" value="FLAGELLA_BB_ROD"/>
    <property type="match status" value="1"/>
</dbReference>
<gene>
    <name evidence="10" type="ORF">SAMN02746089_01056</name>
</gene>